<sequence length="277" mass="29402">MKWIVFAAAILASGAQADIHPTPRPAPQDDVVSSRGATAIQTSTRPVERMMPQDRQVVTSTEASRTQVPRNDSGGTVQMSDRPRFRPDTLIPAASRTPRRSRDGGGGLCGRSSIQGTAIAPVTGPGACGIPDAVRVSRVSGVQLTRPARMDCDTATALDDWVRTGLLPTIGRTGGGAVGLQVAAGYACRSRNSQAGARVSEHAKGRAIDISAIQLANGSRITVLTDWNRGANGRMLRTLWRAACGPFGTVLGPDSDRYHLDHFHLDTADYRSGSYCR</sequence>
<protein>
    <submittedName>
        <fullName evidence="4">Uncharacterized conserved protein</fullName>
    </submittedName>
</protein>
<evidence type="ECO:0000259" key="3">
    <source>
        <dbReference type="Pfam" id="PF06904"/>
    </source>
</evidence>
<proteinExistence type="predicted"/>
<dbReference type="EMBL" id="FNZQ01000001">
    <property type="protein sequence ID" value="SEK60785.1"/>
    <property type="molecule type" value="Genomic_DNA"/>
</dbReference>
<evidence type="ECO:0000256" key="1">
    <source>
        <dbReference type="SAM" id="MobiDB-lite"/>
    </source>
</evidence>
<feature type="signal peptide" evidence="2">
    <location>
        <begin position="1"/>
        <end position="17"/>
    </location>
</feature>
<reference evidence="4 5" key="1">
    <citation type="submission" date="2016-10" db="EMBL/GenBank/DDBJ databases">
        <authorList>
            <person name="de Groot N.N."/>
        </authorList>
    </citation>
    <scope>NUCLEOTIDE SEQUENCE [LARGE SCALE GENOMIC DNA]</scope>
    <source>
        <strain evidence="4 5">DSM 14858</strain>
    </source>
</reference>
<organism evidence="4 5">
    <name type="scientific">Jannaschia helgolandensis</name>
    <dbReference type="NCBI Taxonomy" id="188906"/>
    <lineage>
        <taxon>Bacteria</taxon>
        <taxon>Pseudomonadati</taxon>
        <taxon>Pseudomonadota</taxon>
        <taxon>Alphaproteobacteria</taxon>
        <taxon>Rhodobacterales</taxon>
        <taxon>Roseobacteraceae</taxon>
        <taxon>Jannaschia</taxon>
    </lineage>
</organism>
<dbReference type="Proteomes" id="UP000199283">
    <property type="component" value="Unassembled WGS sequence"/>
</dbReference>
<gene>
    <name evidence="4" type="ORF">SAMN04488526_1016</name>
</gene>
<evidence type="ECO:0000256" key="2">
    <source>
        <dbReference type="SAM" id="SignalP"/>
    </source>
</evidence>
<dbReference type="InterPro" id="IPR009683">
    <property type="entry name" value="Extensin-like_C"/>
</dbReference>
<dbReference type="AlphaFoldDB" id="A0A1H7IJA4"/>
<keyword evidence="5" id="KW-1185">Reference proteome</keyword>
<dbReference type="STRING" id="188906.SAMN04488526_1016"/>
<feature type="compositionally biased region" description="Polar residues" evidence="1">
    <location>
        <begin position="58"/>
        <end position="79"/>
    </location>
</feature>
<evidence type="ECO:0000313" key="5">
    <source>
        <dbReference type="Proteomes" id="UP000199283"/>
    </source>
</evidence>
<accession>A0A1H7IJA4</accession>
<feature type="domain" description="Extensin-like C-terminal" evidence="3">
    <location>
        <begin position="122"/>
        <end position="277"/>
    </location>
</feature>
<dbReference type="Pfam" id="PF06904">
    <property type="entry name" value="Extensin-like_C"/>
    <property type="match status" value="1"/>
</dbReference>
<dbReference type="RefSeq" id="WP_092760317.1">
    <property type="nucleotide sequence ID" value="NZ_FNZQ01000001.1"/>
</dbReference>
<keyword evidence="2" id="KW-0732">Signal</keyword>
<feature type="chain" id="PRO_5011777409" evidence="2">
    <location>
        <begin position="18"/>
        <end position="277"/>
    </location>
</feature>
<evidence type="ECO:0000313" key="4">
    <source>
        <dbReference type="EMBL" id="SEK60785.1"/>
    </source>
</evidence>
<dbReference type="OrthoDB" id="9809788at2"/>
<name>A0A1H7IJA4_9RHOB</name>
<feature type="region of interest" description="Disordered" evidence="1">
    <location>
        <begin position="58"/>
        <end position="112"/>
    </location>
</feature>